<keyword evidence="2" id="KW-0488">Methylation</keyword>
<keyword evidence="4 6" id="KW-1133">Transmembrane helix</keyword>
<reference evidence="7 8" key="1">
    <citation type="submission" date="2018-06" db="EMBL/GenBank/DDBJ databases">
        <title>Three novel Pseudomonas species isolated from symptomatic oak.</title>
        <authorList>
            <person name="Bueno-Gonzalez V."/>
            <person name="Brady C."/>
        </authorList>
    </citation>
    <scope>NUCLEOTIDE SEQUENCE [LARGE SCALE GENOMIC DNA]</scope>
    <source>
        <strain evidence="7 8">P17C</strain>
    </source>
</reference>
<gene>
    <name evidence="7" type="ORF">DNJ96_01215</name>
</gene>
<accession>A0A4Q9RDZ0</accession>
<evidence type="ECO:0000256" key="2">
    <source>
        <dbReference type="ARBA" id="ARBA00022481"/>
    </source>
</evidence>
<dbReference type="Proteomes" id="UP000292639">
    <property type="component" value="Unassembled WGS sequence"/>
</dbReference>
<proteinExistence type="predicted"/>
<dbReference type="RefSeq" id="WP_131183036.1">
    <property type="nucleotide sequence ID" value="NZ_QJUO01000002.1"/>
</dbReference>
<evidence type="ECO:0000313" key="8">
    <source>
        <dbReference type="Proteomes" id="UP000292639"/>
    </source>
</evidence>
<dbReference type="InterPro" id="IPR012902">
    <property type="entry name" value="N_methyl_site"/>
</dbReference>
<keyword evidence="5 6" id="KW-0472">Membrane</keyword>
<comment type="caution">
    <text evidence="7">The sequence shown here is derived from an EMBL/GenBank/DDBJ whole genome shotgun (WGS) entry which is preliminary data.</text>
</comment>
<keyword evidence="3 6" id="KW-0812">Transmembrane</keyword>
<organism evidence="7 8">
    <name type="scientific">Stutzerimonas kirkiae</name>
    <dbReference type="NCBI Taxonomy" id="2211392"/>
    <lineage>
        <taxon>Bacteria</taxon>
        <taxon>Pseudomonadati</taxon>
        <taxon>Pseudomonadota</taxon>
        <taxon>Gammaproteobacteria</taxon>
        <taxon>Pseudomonadales</taxon>
        <taxon>Pseudomonadaceae</taxon>
        <taxon>Stutzerimonas</taxon>
    </lineage>
</organism>
<evidence type="ECO:0000256" key="1">
    <source>
        <dbReference type="ARBA" id="ARBA00004167"/>
    </source>
</evidence>
<dbReference type="AlphaFoldDB" id="A0A4Q9RDZ0"/>
<evidence type="ECO:0000313" key="7">
    <source>
        <dbReference type="EMBL" id="TBU99943.1"/>
    </source>
</evidence>
<evidence type="ECO:0000256" key="3">
    <source>
        <dbReference type="ARBA" id="ARBA00022692"/>
    </source>
</evidence>
<dbReference type="PANTHER" id="PTHR30093:SF44">
    <property type="entry name" value="TYPE II SECRETION SYSTEM CORE PROTEIN G"/>
    <property type="match status" value="1"/>
</dbReference>
<dbReference type="InterPro" id="IPR045584">
    <property type="entry name" value="Pilin-like"/>
</dbReference>
<name>A0A4Q9RDZ0_9GAMM</name>
<feature type="transmembrane region" description="Helical" evidence="6">
    <location>
        <begin position="7"/>
        <end position="28"/>
    </location>
</feature>
<dbReference type="EMBL" id="QJUP01000001">
    <property type="protein sequence ID" value="TBU99943.1"/>
    <property type="molecule type" value="Genomic_DNA"/>
</dbReference>
<evidence type="ECO:0000256" key="5">
    <source>
        <dbReference type="ARBA" id="ARBA00023136"/>
    </source>
</evidence>
<dbReference type="PANTHER" id="PTHR30093">
    <property type="entry name" value="GENERAL SECRETION PATHWAY PROTEIN G"/>
    <property type="match status" value="1"/>
</dbReference>
<protein>
    <submittedName>
        <fullName evidence="7">Mannose-sensitive hemagglutinin a</fullName>
    </submittedName>
</protein>
<dbReference type="NCBIfam" id="TIGR02532">
    <property type="entry name" value="IV_pilin_GFxxxE"/>
    <property type="match status" value="1"/>
</dbReference>
<comment type="subcellular location">
    <subcellularLocation>
        <location evidence="1">Membrane</location>
        <topology evidence="1">Single-pass membrane protein</topology>
    </subcellularLocation>
</comment>
<dbReference type="Gene3D" id="3.30.700.10">
    <property type="entry name" value="Glycoprotein, Type 4 Pilin"/>
    <property type="match status" value="1"/>
</dbReference>
<dbReference type="GO" id="GO:0016020">
    <property type="term" value="C:membrane"/>
    <property type="evidence" value="ECO:0007669"/>
    <property type="project" value="UniProtKB-SubCell"/>
</dbReference>
<evidence type="ECO:0000256" key="6">
    <source>
        <dbReference type="SAM" id="Phobius"/>
    </source>
</evidence>
<keyword evidence="8" id="KW-1185">Reference proteome</keyword>
<dbReference type="Pfam" id="PF07963">
    <property type="entry name" value="N_methyl"/>
    <property type="match status" value="1"/>
</dbReference>
<sequence>MRRQQSGFTMIELIMVIVILGILAAVALPRFADFGRDARIASLNGALGAVKSAAAIAHAQQLVSSAAVGTNVQLEGGAVTMVNGYPTADANGIIIAAQLDVADYSTTGGGAVEASTLTIQLVKSATPATCSFTYTVPAAVVEDGVTSYPAPTYAINTNGC</sequence>
<dbReference type="SUPFAM" id="SSF54523">
    <property type="entry name" value="Pili subunits"/>
    <property type="match status" value="1"/>
</dbReference>
<evidence type="ECO:0000256" key="4">
    <source>
        <dbReference type="ARBA" id="ARBA00022989"/>
    </source>
</evidence>